<dbReference type="Pfam" id="PF00512">
    <property type="entry name" value="HisKA"/>
    <property type="match status" value="1"/>
</dbReference>
<dbReference type="Gene3D" id="6.10.340.10">
    <property type="match status" value="1"/>
</dbReference>
<dbReference type="InterPro" id="IPR003660">
    <property type="entry name" value="HAMP_dom"/>
</dbReference>
<keyword evidence="14" id="KW-1185">Reference proteome</keyword>
<dbReference type="GO" id="GO:0000155">
    <property type="term" value="F:phosphorelay sensor kinase activity"/>
    <property type="evidence" value="ECO:0007669"/>
    <property type="project" value="InterPro"/>
</dbReference>
<dbReference type="PROSITE" id="PS50109">
    <property type="entry name" value="HIS_KIN"/>
    <property type="match status" value="1"/>
</dbReference>
<feature type="domain" description="Histidine kinase" evidence="11">
    <location>
        <begin position="138"/>
        <end position="349"/>
    </location>
</feature>
<dbReference type="InterPro" id="IPR004358">
    <property type="entry name" value="Sig_transdc_His_kin-like_C"/>
</dbReference>
<dbReference type="Pfam" id="PF02518">
    <property type="entry name" value="HATPase_c"/>
    <property type="match status" value="1"/>
</dbReference>
<dbReference type="InterPro" id="IPR036097">
    <property type="entry name" value="HisK_dim/P_sf"/>
</dbReference>
<protein>
    <recommendedName>
        <fullName evidence="3">histidine kinase</fullName>
        <ecNumber evidence="3">2.7.13.3</ecNumber>
    </recommendedName>
</protein>
<dbReference type="EC" id="2.7.13.3" evidence="3"/>
<comment type="catalytic activity">
    <reaction evidence="1">
        <text>ATP + protein L-histidine = ADP + protein N-phospho-L-histidine.</text>
        <dbReference type="EC" id="2.7.13.3"/>
    </reaction>
</comment>
<evidence type="ECO:0000256" key="3">
    <source>
        <dbReference type="ARBA" id="ARBA00012438"/>
    </source>
</evidence>
<dbReference type="SMART" id="SM00388">
    <property type="entry name" value="HisKA"/>
    <property type="match status" value="1"/>
</dbReference>
<keyword evidence="10" id="KW-1133">Transmembrane helix</keyword>
<keyword evidence="10" id="KW-0812">Transmembrane</keyword>
<comment type="caution">
    <text evidence="13">The sequence shown here is derived from an EMBL/GenBank/DDBJ whole genome shotgun (WGS) entry which is preliminary data.</text>
</comment>
<evidence type="ECO:0000256" key="5">
    <source>
        <dbReference type="ARBA" id="ARBA00022553"/>
    </source>
</evidence>
<evidence type="ECO:0000256" key="8">
    <source>
        <dbReference type="ARBA" id="ARBA00022777"/>
    </source>
</evidence>
<dbReference type="SMART" id="SM00304">
    <property type="entry name" value="HAMP"/>
    <property type="match status" value="1"/>
</dbReference>
<keyword evidence="10" id="KW-0472">Membrane</keyword>
<dbReference type="InterPro" id="IPR005467">
    <property type="entry name" value="His_kinase_dom"/>
</dbReference>
<dbReference type="SUPFAM" id="SSF47384">
    <property type="entry name" value="Homodimeric domain of signal transducing histidine kinase"/>
    <property type="match status" value="1"/>
</dbReference>
<sequence>MTMPRPRFKGALFWKLLLALWVSMVLSMFAALAYFRYMGAPVKPPPGMLTLWGLPVPPLVTGLVAMLVAGVAVAWYLAVPLRHLRRGLRSVAQGRFDIRVAPLLGRRRDELTELARDFDRMAAQLQHLTHSRQVLLHDISHELRSPLARMQAAIGLLRQDPAQTSAMVDRIQRESDRLDALIEELLTLHRLEAAPESWSRDTIDVMDLLHAVTEDADFEAQAQSRQVQLDAPGTFVAEVRGELLYRAFENVIRNAVRYTAPGTAVEVSARADDGALVVTVADRGPGVPEASRSVMFEPFTRLEGSSSVRGVGLGLAIARRALDVHGGSIEASAREGGGLVMSMRLPRTA</sequence>
<keyword evidence="9" id="KW-0067">ATP-binding</keyword>
<evidence type="ECO:0000259" key="12">
    <source>
        <dbReference type="PROSITE" id="PS50885"/>
    </source>
</evidence>
<dbReference type="InterPro" id="IPR003594">
    <property type="entry name" value="HATPase_dom"/>
</dbReference>
<evidence type="ECO:0000256" key="4">
    <source>
        <dbReference type="ARBA" id="ARBA00022475"/>
    </source>
</evidence>
<evidence type="ECO:0000256" key="2">
    <source>
        <dbReference type="ARBA" id="ARBA00004651"/>
    </source>
</evidence>
<dbReference type="PROSITE" id="PS50885">
    <property type="entry name" value="HAMP"/>
    <property type="match status" value="1"/>
</dbReference>
<dbReference type="SMART" id="SM00387">
    <property type="entry name" value="HATPase_c"/>
    <property type="match status" value="1"/>
</dbReference>
<dbReference type="Gene3D" id="1.10.287.130">
    <property type="match status" value="1"/>
</dbReference>
<evidence type="ECO:0000259" key="11">
    <source>
        <dbReference type="PROSITE" id="PS50109"/>
    </source>
</evidence>
<evidence type="ECO:0000256" key="1">
    <source>
        <dbReference type="ARBA" id="ARBA00000085"/>
    </source>
</evidence>
<dbReference type="InterPro" id="IPR003661">
    <property type="entry name" value="HisK_dim/P_dom"/>
</dbReference>
<proteinExistence type="predicted"/>
<gene>
    <name evidence="13" type="ORF">HHL11_05720</name>
</gene>
<dbReference type="CDD" id="cd06225">
    <property type="entry name" value="HAMP"/>
    <property type="match status" value="1"/>
</dbReference>
<dbReference type="GO" id="GO:0005524">
    <property type="term" value="F:ATP binding"/>
    <property type="evidence" value="ECO:0007669"/>
    <property type="project" value="UniProtKB-KW"/>
</dbReference>
<dbReference type="CDD" id="cd00075">
    <property type="entry name" value="HATPase"/>
    <property type="match status" value="1"/>
</dbReference>
<evidence type="ECO:0000313" key="13">
    <source>
        <dbReference type="EMBL" id="NML43239.1"/>
    </source>
</evidence>
<feature type="transmembrane region" description="Helical" evidence="10">
    <location>
        <begin position="12"/>
        <end position="35"/>
    </location>
</feature>
<accession>A0A848H131</accession>
<dbReference type="GO" id="GO:0005886">
    <property type="term" value="C:plasma membrane"/>
    <property type="evidence" value="ECO:0007669"/>
    <property type="project" value="UniProtKB-SubCell"/>
</dbReference>
<keyword evidence="7" id="KW-0547">Nucleotide-binding</keyword>
<name>A0A848H131_9BURK</name>
<dbReference type="Proteomes" id="UP000541185">
    <property type="component" value="Unassembled WGS sequence"/>
</dbReference>
<dbReference type="Pfam" id="PF00672">
    <property type="entry name" value="HAMP"/>
    <property type="match status" value="1"/>
</dbReference>
<feature type="domain" description="HAMP" evidence="12">
    <location>
        <begin position="75"/>
        <end position="130"/>
    </location>
</feature>
<dbReference type="InterPro" id="IPR050980">
    <property type="entry name" value="2C_sensor_his_kinase"/>
</dbReference>
<evidence type="ECO:0000256" key="6">
    <source>
        <dbReference type="ARBA" id="ARBA00022679"/>
    </source>
</evidence>
<evidence type="ECO:0000256" key="7">
    <source>
        <dbReference type="ARBA" id="ARBA00022741"/>
    </source>
</evidence>
<keyword evidence="8" id="KW-0418">Kinase</keyword>
<comment type="subcellular location">
    <subcellularLocation>
        <location evidence="2">Cell membrane</location>
        <topology evidence="2">Multi-pass membrane protein</topology>
    </subcellularLocation>
</comment>
<keyword evidence="5" id="KW-0597">Phosphoprotein</keyword>
<dbReference type="CDD" id="cd00082">
    <property type="entry name" value="HisKA"/>
    <property type="match status" value="1"/>
</dbReference>
<keyword evidence="4" id="KW-1003">Cell membrane</keyword>
<dbReference type="SUPFAM" id="SSF158472">
    <property type="entry name" value="HAMP domain-like"/>
    <property type="match status" value="1"/>
</dbReference>
<dbReference type="PANTHER" id="PTHR44936:SF10">
    <property type="entry name" value="SENSOR PROTEIN RSTB"/>
    <property type="match status" value="1"/>
</dbReference>
<evidence type="ECO:0000313" key="14">
    <source>
        <dbReference type="Proteomes" id="UP000541185"/>
    </source>
</evidence>
<dbReference type="Gene3D" id="3.30.565.10">
    <property type="entry name" value="Histidine kinase-like ATPase, C-terminal domain"/>
    <property type="match status" value="1"/>
</dbReference>
<dbReference type="SUPFAM" id="SSF55874">
    <property type="entry name" value="ATPase domain of HSP90 chaperone/DNA topoisomerase II/histidine kinase"/>
    <property type="match status" value="1"/>
</dbReference>
<reference evidence="13 14" key="1">
    <citation type="submission" date="2020-04" db="EMBL/GenBank/DDBJ databases">
        <title>Ramlibacter sp. G-1-2-2 isolated from soil.</title>
        <authorList>
            <person name="Dahal R.H."/>
        </authorList>
    </citation>
    <scope>NUCLEOTIDE SEQUENCE [LARGE SCALE GENOMIC DNA]</scope>
    <source>
        <strain evidence="13 14">G-1-2-2</strain>
    </source>
</reference>
<dbReference type="PRINTS" id="PR00344">
    <property type="entry name" value="BCTRLSENSOR"/>
</dbReference>
<organism evidence="13 14">
    <name type="scientific">Ramlibacter agri</name>
    <dbReference type="NCBI Taxonomy" id="2728837"/>
    <lineage>
        <taxon>Bacteria</taxon>
        <taxon>Pseudomonadati</taxon>
        <taxon>Pseudomonadota</taxon>
        <taxon>Betaproteobacteria</taxon>
        <taxon>Burkholderiales</taxon>
        <taxon>Comamonadaceae</taxon>
        <taxon>Ramlibacter</taxon>
    </lineage>
</organism>
<evidence type="ECO:0000256" key="10">
    <source>
        <dbReference type="SAM" id="Phobius"/>
    </source>
</evidence>
<feature type="transmembrane region" description="Helical" evidence="10">
    <location>
        <begin position="55"/>
        <end position="79"/>
    </location>
</feature>
<evidence type="ECO:0000256" key="9">
    <source>
        <dbReference type="ARBA" id="ARBA00022840"/>
    </source>
</evidence>
<dbReference type="PANTHER" id="PTHR44936">
    <property type="entry name" value="SENSOR PROTEIN CREC"/>
    <property type="match status" value="1"/>
</dbReference>
<keyword evidence="6" id="KW-0808">Transferase</keyword>
<dbReference type="AlphaFoldDB" id="A0A848H131"/>
<dbReference type="EMBL" id="JABBFX010000001">
    <property type="protein sequence ID" value="NML43239.1"/>
    <property type="molecule type" value="Genomic_DNA"/>
</dbReference>
<dbReference type="InterPro" id="IPR036890">
    <property type="entry name" value="HATPase_C_sf"/>
</dbReference>